<dbReference type="InterPro" id="IPR011234">
    <property type="entry name" value="Fumarylacetoacetase-like_C"/>
</dbReference>
<dbReference type="RefSeq" id="WP_076171466.1">
    <property type="nucleotide sequence ID" value="NZ_MRTP01000004.1"/>
</dbReference>
<dbReference type="Pfam" id="PF01557">
    <property type="entry name" value="FAA_hydrolase"/>
    <property type="match status" value="1"/>
</dbReference>
<evidence type="ECO:0000313" key="5">
    <source>
        <dbReference type="Proteomes" id="UP000187172"/>
    </source>
</evidence>
<keyword evidence="4" id="KW-0378">Hydrolase</keyword>
<proteinExistence type="inferred from homology"/>
<organism evidence="4 5">
    <name type="scientific">Paenibacillus rhizosphaerae</name>
    <dbReference type="NCBI Taxonomy" id="297318"/>
    <lineage>
        <taxon>Bacteria</taxon>
        <taxon>Bacillati</taxon>
        <taxon>Bacillota</taxon>
        <taxon>Bacilli</taxon>
        <taxon>Bacillales</taxon>
        <taxon>Paenibacillaceae</taxon>
        <taxon>Paenibacillus</taxon>
    </lineage>
</organism>
<dbReference type="EMBL" id="MRTP01000004">
    <property type="protein sequence ID" value="OMF53747.1"/>
    <property type="molecule type" value="Genomic_DNA"/>
</dbReference>
<protein>
    <submittedName>
        <fullName evidence="4">Fumarylacetoacetate hydrolase</fullName>
    </submittedName>
</protein>
<keyword evidence="5" id="KW-1185">Reference proteome</keyword>
<dbReference type="InterPro" id="IPR036663">
    <property type="entry name" value="Fumarylacetoacetase_C_sf"/>
</dbReference>
<dbReference type="AlphaFoldDB" id="A0A1R1EPM6"/>
<dbReference type="GO" id="GO:0016787">
    <property type="term" value="F:hydrolase activity"/>
    <property type="evidence" value="ECO:0007669"/>
    <property type="project" value="UniProtKB-KW"/>
</dbReference>
<sequence>MRLVTLAGSGPGSAGIVAGNRIFPLTGINESLGTAWPTTVLELLRTGEAAALSGWLRERGQEVLTAIPSVPLEQANLGPLYHGAVNVWGVGANFRKKAADMAVVPPEQEPICFLKPASTMIGPGEAILLPDGAGRITAEAEIGLVIGKTCKHVSPEEAPHVLAGIVPTLDMTAQDIHARNPRFLGRSKSYDTFFSFGPELVSMDEIGDLDALDIQTVLNGSVRYRSSVSDMIYSPWLILSYFSRMMTLYPGDIIMTGTPGSVDIQDGDTAECRIGSLLPLRNPVVQERISTVF</sequence>
<feature type="domain" description="Fumarylacetoacetase-like C-terminal" evidence="3">
    <location>
        <begin position="87"/>
        <end position="285"/>
    </location>
</feature>
<dbReference type="PANTHER" id="PTHR42796">
    <property type="entry name" value="FUMARYLACETOACETATE HYDROLASE DOMAIN-CONTAINING PROTEIN 2A-RELATED"/>
    <property type="match status" value="1"/>
</dbReference>
<name>A0A1R1EPM6_9BACL</name>
<reference evidence="4 5" key="1">
    <citation type="submission" date="2016-11" db="EMBL/GenBank/DDBJ databases">
        <title>Paenibacillus species isolates.</title>
        <authorList>
            <person name="Beno S.M."/>
        </authorList>
    </citation>
    <scope>NUCLEOTIDE SEQUENCE [LARGE SCALE GENOMIC DNA]</scope>
    <source>
        <strain evidence="4 5">FSL R5-0378</strain>
    </source>
</reference>
<gene>
    <name evidence="4" type="ORF">BK138_18175</name>
</gene>
<comment type="similarity">
    <text evidence="1">Belongs to the FAH family.</text>
</comment>
<dbReference type="GO" id="GO:0044281">
    <property type="term" value="P:small molecule metabolic process"/>
    <property type="evidence" value="ECO:0007669"/>
    <property type="project" value="UniProtKB-ARBA"/>
</dbReference>
<evidence type="ECO:0000313" key="4">
    <source>
        <dbReference type="EMBL" id="OMF53747.1"/>
    </source>
</evidence>
<evidence type="ECO:0000256" key="1">
    <source>
        <dbReference type="ARBA" id="ARBA00010211"/>
    </source>
</evidence>
<accession>A0A1R1EPM6</accession>
<dbReference type="GO" id="GO:0046872">
    <property type="term" value="F:metal ion binding"/>
    <property type="evidence" value="ECO:0007669"/>
    <property type="project" value="UniProtKB-KW"/>
</dbReference>
<evidence type="ECO:0000259" key="3">
    <source>
        <dbReference type="Pfam" id="PF01557"/>
    </source>
</evidence>
<keyword evidence="2" id="KW-0479">Metal-binding</keyword>
<dbReference type="STRING" id="297318.BK138_18175"/>
<dbReference type="InterPro" id="IPR051121">
    <property type="entry name" value="FAH"/>
</dbReference>
<dbReference type="SUPFAM" id="SSF56529">
    <property type="entry name" value="FAH"/>
    <property type="match status" value="1"/>
</dbReference>
<comment type="caution">
    <text evidence="4">The sequence shown here is derived from an EMBL/GenBank/DDBJ whole genome shotgun (WGS) entry which is preliminary data.</text>
</comment>
<dbReference type="PANTHER" id="PTHR42796:SF4">
    <property type="entry name" value="FUMARYLACETOACETATE HYDROLASE DOMAIN-CONTAINING PROTEIN 2A"/>
    <property type="match status" value="1"/>
</dbReference>
<dbReference type="Proteomes" id="UP000187172">
    <property type="component" value="Unassembled WGS sequence"/>
</dbReference>
<evidence type="ECO:0000256" key="2">
    <source>
        <dbReference type="ARBA" id="ARBA00022723"/>
    </source>
</evidence>
<dbReference type="Gene3D" id="3.90.850.10">
    <property type="entry name" value="Fumarylacetoacetase-like, C-terminal domain"/>
    <property type="match status" value="1"/>
</dbReference>